<dbReference type="InterPro" id="IPR041698">
    <property type="entry name" value="Methyltransf_25"/>
</dbReference>
<comment type="caution">
    <text evidence="3">The sequence shown here is derived from an EMBL/GenBank/DDBJ whole genome shotgun (WGS) entry which is preliminary data.</text>
</comment>
<dbReference type="Pfam" id="PF13649">
    <property type="entry name" value="Methyltransf_25"/>
    <property type="match status" value="1"/>
</dbReference>
<sequence>MKRDWADGYVSDITYSHGYFHELAPAYLRYHLLVNGRACPSDGGRYTYCELGFGQGVSANIHAAANPRGEFWGTDFNPDHVLNARSLAHEGGLQAHWHGDSFEDFLDASTPHFDFIVLHGVWSWVSPAAQHALVEIMRRKLKPGGLVYISYNVLPGWNAEKPLRDLLFMHAEHEGAPDAPTPERIANALQFARALRRHGCAFFTDNARASKALDDMLRQEPGSLAHEYFNSSWWLTYFADVERTLQAASLRFACSVHMSDVSGEVRERLAGSGLEQLASGMRMRETAADFVLGRRFRRDIFMRGSVMLTPSQRWAMLDEVAFVPLRPAAEVGMFLTTPYGQMAMDESRLRPLLQRLGEADGAITLAELRGIPELEGWSPEDLVLHLSRLVARRDIAPVFADDAACATASAANEMNMAIATRALHGDSLRYLASPVAGAGVDAGRHDRLFWLAWHEGARTAPEIARAVAPWCGETAEALERRAEPFITHRAPVWRRLGLT</sequence>
<evidence type="ECO:0000259" key="1">
    <source>
        <dbReference type="Pfam" id="PF10119"/>
    </source>
</evidence>
<dbReference type="InterPro" id="IPR018773">
    <property type="entry name" value="MeTrfase_reg_dom_prd"/>
</dbReference>
<reference evidence="3" key="1">
    <citation type="submission" date="2020-08" db="EMBL/GenBank/DDBJ databases">
        <title>Ramlibacter sp. GTP1 16S ribosomal RNA gene genome sequencing and assembly.</title>
        <authorList>
            <person name="Kang M."/>
        </authorList>
    </citation>
    <scope>NUCLEOTIDE SEQUENCE</scope>
    <source>
        <strain evidence="3">GTP1</strain>
    </source>
</reference>
<dbReference type="Pfam" id="PF10119">
    <property type="entry name" value="MethyTransf_Reg"/>
    <property type="match status" value="1"/>
</dbReference>
<dbReference type="AlphaFoldDB" id="A0A923M6P0"/>
<protein>
    <submittedName>
        <fullName evidence="3">Methyltransferase regulatory domain-containing protein</fullName>
    </submittedName>
</protein>
<dbReference type="Gene3D" id="3.40.50.150">
    <property type="entry name" value="Vaccinia Virus protein VP39"/>
    <property type="match status" value="1"/>
</dbReference>
<dbReference type="EMBL" id="JACORU010000003">
    <property type="protein sequence ID" value="MBC5764791.1"/>
    <property type="molecule type" value="Genomic_DNA"/>
</dbReference>
<feature type="domain" description="Methyltransferase regulatory" evidence="1">
    <location>
        <begin position="223"/>
        <end position="303"/>
    </location>
</feature>
<gene>
    <name evidence="3" type="ORF">H8R02_10040</name>
</gene>
<evidence type="ECO:0000259" key="2">
    <source>
        <dbReference type="Pfam" id="PF13649"/>
    </source>
</evidence>
<dbReference type="InterPro" id="IPR029063">
    <property type="entry name" value="SAM-dependent_MTases_sf"/>
</dbReference>
<evidence type="ECO:0000313" key="3">
    <source>
        <dbReference type="EMBL" id="MBC5764791.1"/>
    </source>
</evidence>
<dbReference type="SUPFAM" id="SSF53335">
    <property type="entry name" value="S-adenosyl-L-methionine-dependent methyltransferases"/>
    <property type="match status" value="1"/>
</dbReference>
<name>A0A923M6P0_9BURK</name>
<dbReference type="RefSeq" id="WP_187081264.1">
    <property type="nucleotide sequence ID" value="NZ_JACORU010000003.1"/>
</dbReference>
<dbReference type="CDD" id="cd02440">
    <property type="entry name" value="AdoMet_MTases"/>
    <property type="match status" value="1"/>
</dbReference>
<keyword evidence="4" id="KW-1185">Reference proteome</keyword>
<dbReference type="Proteomes" id="UP000596827">
    <property type="component" value="Unassembled WGS sequence"/>
</dbReference>
<dbReference type="GO" id="GO:0008168">
    <property type="term" value="F:methyltransferase activity"/>
    <property type="evidence" value="ECO:0007669"/>
    <property type="project" value="UniProtKB-KW"/>
</dbReference>
<feature type="domain" description="Methyltransferase" evidence="2">
    <location>
        <begin position="50"/>
        <end position="145"/>
    </location>
</feature>
<keyword evidence="3" id="KW-0808">Transferase</keyword>
<organism evidence="3 4">
    <name type="scientific">Ramlibacter albus</name>
    <dbReference type="NCBI Taxonomy" id="2079448"/>
    <lineage>
        <taxon>Bacteria</taxon>
        <taxon>Pseudomonadati</taxon>
        <taxon>Pseudomonadota</taxon>
        <taxon>Betaproteobacteria</taxon>
        <taxon>Burkholderiales</taxon>
        <taxon>Comamonadaceae</taxon>
        <taxon>Ramlibacter</taxon>
    </lineage>
</organism>
<evidence type="ECO:0000313" key="4">
    <source>
        <dbReference type="Proteomes" id="UP000596827"/>
    </source>
</evidence>
<proteinExistence type="predicted"/>
<dbReference type="GO" id="GO:0032259">
    <property type="term" value="P:methylation"/>
    <property type="evidence" value="ECO:0007669"/>
    <property type="project" value="UniProtKB-KW"/>
</dbReference>
<keyword evidence="3" id="KW-0489">Methyltransferase</keyword>
<accession>A0A923M6P0</accession>